<dbReference type="AlphaFoldDB" id="A0A2N3Q0K6"/>
<organism evidence="3 4">
    <name type="scientific">Telmatospirillum siberiense</name>
    <dbReference type="NCBI Taxonomy" id="382514"/>
    <lineage>
        <taxon>Bacteria</taxon>
        <taxon>Pseudomonadati</taxon>
        <taxon>Pseudomonadota</taxon>
        <taxon>Alphaproteobacteria</taxon>
        <taxon>Rhodospirillales</taxon>
        <taxon>Rhodospirillaceae</taxon>
        <taxon>Telmatospirillum</taxon>
    </lineage>
</organism>
<dbReference type="Pfam" id="PF12849">
    <property type="entry name" value="PBP_like_2"/>
    <property type="match status" value="1"/>
</dbReference>
<dbReference type="SUPFAM" id="SSF53850">
    <property type="entry name" value="Periplasmic binding protein-like II"/>
    <property type="match status" value="1"/>
</dbReference>
<dbReference type="Gene3D" id="3.40.190.10">
    <property type="entry name" value="Periplasmic binding protein-like II"/>
    <property type="match status" value="2"/>
</dbReference>
<dbReference type="InterPro" id="IPR050811">
    <property type="entry name" value="Phosphate_ABC_transporter"/>
</dbReference>
<evidence type="ECO:0000313" key="3">
    <source>
        <dbReference type="EMBL" id="PKU26176.1"/>
    </source>
</evidence>
<reference evidence="4" key="1">
    <citation type="submission" date="2017-12" db="EMBL/GenBank/DDBJ databases">
        <title>Draft genome sequence of Telmatospirillum siberiense 26-4b1T, an acidotolerant peatland alphaproteobacterium potentially involved in sulfur cycling.</title>
        <authorList>
            <person name="Hausmann B."/>
            <person name="Pjevac P."/>
            <person name="Schreck K."/>
            <person name="Herbold C.W."/>
            <person name="Daims H."/>
            <person name="Wagner M."/>
            <person name="Pester M."/>
            <person name="Loy A."/>
        </authorList>
    </citation>
    <scope>NUCLEOTIDE SEQUENCE [LARGE SCALE GENOMIC DNA]</scope>
    <source>
        <strain evidence="4">26-4b1</strain>
    </source>
</reference>
<dbReference type="PANTHER" id="PTHR30570:SF1">
    <property type="entry name" value="PHOSPHATE-BINDING PROTEIN PSTS"/>
    <property type="match status" value="1"/>
</dbReference>
<feature type="domain" description="PBP" evidence="2">
    <location>
        <begin position="25"/>
        <end position="258"/>
    </location>
</feature>
<protein>
    <recommendedName>
        <fullName evidence="2">PBP domain-containing protein</fullName>
    </recommendedName>
</protein>
<dbReference type="InterPro" id="IPR024370">
    <property type="entry name" value="PBP_domain"/>
</dbReference>
<name>A0A2N3Q0K6_9PROT</name>
<dbReference type="RefSeq" id="WP_101249137.1">
    <property type="nucleotide sequence ID" value="NZ_PIUM01000002.1"/>
</dbReference>
<dbReference type="EMBL" id="PIUM01000002">
    <property type="protein sequence ID" value="PKU26176.1"/>
    <property type="molecule type" value="Genomic_DNA"/>
</dbReference>
<gene>
    <name evidence="3" type="ORF">CWS72_03365</name>
</gene>
<dbReference type="Proteomes" id="UP000233293">
    <property type="component" value="Unassembled WGS sequence"/>
</dbReference>
<keyword evidence="1" id="KW-0732">Signal</keyword>
<keyword evidence="4" id="KW-1185">Reference proteome</keyword>
<dbReference type="OrthoDB" id="5506472at2"/>
<evidence type="ECO:0000259" key="2">
    <source>
        <dbReference type="Pfam" id="PF12849"/>
    </source>
</evidence>
<accession>A0A2N3Q0K6</accession>
<evidence type="ECO:0000313" key="4">
    <source>
        <dbReference type="Proteomes" id="UP000233293"/>
    </source>
</evidence>
<evidence type="ECO:0000256" key="1">
    <source>
        <dbReference type="ARBA" id="ARBA00022729"/>
    </source>
</evidence>
<comment type="caution">
    <text evidence="3">The sequence shown here is derived from an EMBL/GenBank/DDBJ whole genome shotgun (WGS) entry which is preliminary data.</text>
</comment>
<proteinExistence type="predicted"/>
<dbReference type="PANTHER" id="PTHR30570">
    <property type="entry name" value="PERIPLASMIC PHOSPHATE BINDING COMPONENT OF PHOSPHATE ABC TRANSPORTER"/>
    <property type="match status" value="1"/>
</dbReference>
<dbReference type="PROSITE" id="PS51257">
    <property type="entry name" value="PROKAR_LIPOPROTEIN"/>
    <property type="match status" value="1"/>
</dbReference>
<sequence length="274" mass="28996">MIGRAFLSWVIGGLMACGAGFPVRADTVTIGGTGSATPIVRTLFDAFHQDNPDAALNLVSPPLGSGGGLKALAEGRIDMTVVARPLKPEENAVFGSVFEWAATPFVLASPNGRHGSGFTITELAAVYQGSLANWDSGAPIRLVLRTLDDSEARMLAGMSSDMDKAVRDSAQRPGMVIAMDDLEAVELIARTPNALGGTSLGLLRSVGVPVSAFPINGVTPSVQSLKDGSYPWRKTLWVVLPKEPSRPARQFADFLRSDKASSLLARYDYLPVGR</sequence>